<dbReference type="Proteomes" id="UP000398389">
    <property type="component" value="Unassembled WGS sequence"/>
</dbReference>
<evidence type="ECO:0000256" key="5">
    <source>
        <dbReference type="ARBA" id="ARBA00023002"/>
    </source>
</evidence>
<protein>
    <recommendedName>
        <fullName evidence="9">Thioredoxin-like fold domain-containing protein</fullName>
    </recommendedName>
</protein>
<dbReference type="PANTHER" id="PTHR28071:SF1">
    <property type="entry name" value="REDOX PROTEIN FMP46, MITOCHONDRIAL-RELATED"/>
    <property type="match status" value="1"/>
</dbReference>
<dbReference type="GO" id="GO:0016491">
    <property type="term" value="F:oxidoreductase activity"/>
    <property type="evidence" value="ECO:0007669"/>
    <property type="project" value="UniProtKB-KW"/>
</dbReference>
<evidence type="ECO:0000313" key="8">
    <source>
        <dbReference type="Proteomes" id="UP000398389"/>
    </source>
</evidence>
<evidence type="ECO:0000256" key="2">
    <source>
        <dbReference type="ARBA" id="ARBA00004173"/>
    </source>
</evidence>
<dbReference type="PANTHER" id="PTHR28071">
    <property type="entry name" value="REDOX PROTEIN FMP46, MITOCHONDRIAL-RELATED"/>
    <property type="match status" value="1"/>
</dbReference>
<name>A0A5E8B7M0_9ASCO</name>
<comment type="similarity">
    <text evidence="3">Belongs to the FMP46 family.</text>
</comment>
<evidence type="ECO:0000313" key="7">
    <source>
        <dbReference type="EMBL" id="VVT45237.1"/>
    </source>
</evidence>
<evidence type="ECO:0000256" key="4">
    <source>
        <dbReference type="ARBA" id="ARBA00022946"/>
    </source>
</evidence>
<evidence type="ECO:0000256" key="1">
    <source>
        <dbReference type="ARBA" id="ARBA00002963"/>
    </source>
</evidence>
<dbReference type="GO" id="GO:0005739">
    <property type="term" value="C:mitochondrion"/>
    <property type="evidence" value="ECO:0007669"/>
    <property type="project" value="UniProtKB-SubCell"/>
</dbReference>
<dbReference type="RefSeq" id="XP_031851297.1">
    <property type="nucleotide sequence ID" value="XM_031995406.1"/>
</dbReference>
<organism evidence="7 8">
    <name type="scientific">Magnusiomyces paraingens</name>
    <dbReference type="NCBI Taxonomy" id="2606893"/>
    <lineage>
        <taxon>Eukaryota</taxon>
        <taxon>Fungi</taxon>
        <taxon>Dikarya</taxon>
        <taxon>Ascomycota</taxon>
        <taxon>Saccharomycotina</taxon>
        <taxon>Dipodascomycetes</taxon>
        <taxon>Dipodascales</taxon>
        <taxon>Dipodascaceae</taxon>
        <taxon>Magnusiomyces</taxon>
    </lineage>
</organism>
<dbReference type="SUPFAM" id="SSF52833">
    <property type="entry name" value="Thioredoxin-like"/>
    <property type="match status" value="1"/>
</dbReference>
<comment type="subcellular location">
    <subcellularLocation>
        <location evidence="2">Mitochondrion</location>
    </subcellularLocation>
</comment>
<dbReference type="OrthoDB" id="59229at2759"/>
<evidence type="ECO:0008006" key="9">
    <source>
        <dbReference type="Google" id="ProtNLM"/>
    </source>
</evidence>
<dbReference type="Pfam" id="PF07955">
    <property type="entry name" value="DUF1687"/>
    <property type="match status" value="1"/>
</dbReference>
<dbReference type="EMBL" id="CABVLU010000001">
    <property type="protein sequence ID" value="VVT45237.1"/>
    <property type="molecule type" value="Genomic_DNA"/>
</dbReference>
<gene>
    <name evidence="7" type="ORF">SAPINGB_P000683</name>
</gene>
<reference evidence="7 8" key="1">
    <citation type="submission" date="2019-09" db="EMBL/GenBank/DDBJ databases">
        <authorList>
            <person name="Brejova B."/>
        </authorList>
    </citation>
    <scope>NUCLEOTIDE SEQUENCE [LARGE SCALE GENOMIC DNA]</scope>
</reference>
<keyword evidence="6" id="KW-0496">Mitochondrion</keyword>
<dbReference type="Gene3D" id="3.40.30.10">
    <property type="entry name" value="Glutaredoxin"/>
    <property type="match status" value="1"/>
</dbReference>
<evidence type="ECO:0000256" key="6">
    <source>
        <dbReference type="ARBA" id="ARBA00023128"/>
    </source>
</evidence>
<keyword evidence="5" id="KW-0560">Oxidoreductase</keyword>
<keyword evidence="8" id="KW-1185">Reference proteome</keyword>
<keyword evidence="4" id="KW-0809">Transit peptide</keyword>
<proteinExistence type="inferred from homology"/>
<evidence type="ECO:0000256" key="3">
    <source>
        <dbReference type="ARBA" id="ARBA00009734"/>
    </source>
</evidence>
<dbReference type="InterPro" id="IPR036249">
    <property type="entry name" value="Thioredoxin-like_sf"/>
</dbReference>
<dbReference type="InterPro" id="IPR012882">
    <property type="entry name" value="Fmp46"/>
</dbReference>
<comment type="function">
    <text evidence="1">Putative mitochondrial redox protein which could be involved in the reduction of small toxic molecules.</text>
</comment>
<sequence>MYSAFHKLKGAVTLFHAPKSAISNSLVNYIKTKFPKATQSDFTVDITESVPTPEQWRIIAHSKSLQGSSQGAPEARSIIEEASKLGGFEDKSKAEVDHSGVISKVIKINKYPILVDWDTGKVAIDNEAQAKEILQAKFD</sequence>
<dbReference type="AlphaFoldDB" id="A0A5E8B7M0"/>
<accession>A0A5E8B7M0</accession>
<dbReference type="GeneID" id="43579506"/>